<protein>
    <recommendedName>
        <fullName evidence="2">Integrase catalytic domain-containing protein</fullName>
    </recommendedName>
</protein>
<dbReference type="OrthoDB" id="10450625at2759"/>
<dbReference type="EMBL" id="GL381254">
    <property type="protein sequence ID" value="EGT36355.1"/>
    <property type="molecule type" value="Genomic_DNA"/>
</dbReference>
<reference evidence="4" key="1">
    <citation type="submission" date="2011-07" db="EMBL/GenBank/DDBJ databases">
        <authorList>
            <consortium name="Caenorhabditis brenneri Sequencing and Analysis Consortium"/>
            <person name="Wilson R.K."/>
        </authorList>
    </citation>
    <scope>NUCLEOTIDE SEQUENCE [LARGE SCALE GENOMIC DNA]</scope>
    <source>
        <strain evidence="4">PB2801</strain>
    </source>
</reference>
<feature type="domain" description="Integrase catalytic" evidence="2">
    <location>
        <begin position="649"/>
        <end position="779"/>
    </location>
</feature>
<feature type="compositionally biased region" description="Basic and acidic residues" evidence="1">
    <location>
        <begin position="413"/>
        <end position="437"/>
    </location>
</feature>
<feature type="region of interest" description="Disordered" evidence="1">
    <location>
        <begin position="413"/>
        <end position="489"/>
    </location>
</feature>
<dbReference type="Gene3D" id="3.30.420.10">
    <property type="entry name" value="Ribonuclease H-like superfamily/Ribonuclease H"/>
    <property type="match status" value="1"/>
</dbReference>
<dbReference type="eggNOG" id="KOG0017">
    <property type="taxonomic scope" value="Eukaryota"/>
</dbReference>
<name>G0PM19_CAEBE</name>
<evidence type="ECO:0000313" key="3">
    <source>
        <dbReference type="EMBL" id="EGT36355.1"/>
    </source>
</evidence>
<dbReference type="SUPFAM" id="SSF52540">
    <property type="entry name" value="P-loop containing nucleoside triphosphate hydrolases"/>
    <property type="match status" value="1"/>
</dbReference>
<feature type="region of interest" description="Disordered" evidence="1">
    <location>
        <begin position="281"/>
        <end position="331"/>
    </location>
</feature>
<dbReference type="GO" id="GO:0003676">
    <property type="term" value="F:nucleic acid binding"/>
    <property type="evidence" value="ECO:0007669"/>
    <property type="project" value="InterPro"/>
</dbReference>
<dbReference type="InterPro" id="IPR027417">
    <property type="entry name" value="P-loop_NTPase"/>
</dbReference>
<dbReference type="PROSITE" id="PS50994">
    <property type="entry name" value="INTEGRASE"/>
    <property type="match status" value="1"/>
</dbReference>
<dbReference type="Gene3D" id="3.40.50.300">
    <property type="entry name" value="P-loop containing nucleotide triphosphate hydrolases"/>
    <property type="match status" value="1"/>
</dbReference>
<dbReference type="AlphaFoldDB" id="G0PM19"/>
<keyword evidence="4" id="KW-1185">Reference proteome</keyword>
<gene>
    <name evidence="3" type="ORF">CAEBREN_22175</name>
</gene>
<proteinExistence type="predicted"/>
<evidence type="ECO:0000256" key="1">
    <source>
        <dbReference type="SAM" id="MobiDB-lite"/>
    </source>
</evidence>
<dbReference type="GO" id="GO:0015074">
    <property type="term" value="P:DNA integration"/>
    <property type="evidence" value="ECO:0007669"/>
    <property type="project" value="InterPro"/>
</dbReference>
<evidence type="ECO:0000313" key="4">
    <source>
        <dbReference type="Proteomes" id="UP000008068"/>
    </source>
</evidence>
<dbReference type="PANTHER" id="PTHR46585">
    <property type="entry name" value="INTEGRASE CORE DOMAIN CONTAINING PROTEIN"/>
    <property type="match status" value="1"/>
</dbReference>
<dbReference type="Proteomes" id="UP000008068">
    <property type="component" value="Unassembled WGS sequence"/>
</dbReference>
<dbReference type="STRING" id="135651.G0PM19"/>
<dbReference type="InParanoid" id="G0PM19"/>
<dbReference type="SUPFAM" id="SSF53098">
    <property type="entry name" value="Ribonuclease H-like"/>
    <property type="match status" value="1"/>
</dbReference>
<dbReference type="InterPro" id="IPR036397">
    <property type="entry name" value="RNaseH_sf"/>
</dbReference>
<dbReference type="HOGENOM" id="CLU_020142_0_0_1"/>
<dbReference type="Pfam" id="PF00665">
    <property type="entry name" value="rve"/>
    <property type="match status" value="1"/>
</dbReference>
<dbReference type="InterPro" id="IPR001584">
    <property type="entry name" value="Integrase_cat-core"/>
</dbReference>
<feature type="compositionally biased region" description="Low complexity" evidence="1">
    <location>
        <begin position="478"/>
        <end position="489"/>
    </location>
</feature>
<organism evidence="4">
    <name type="scientific">Caenorhabditis brenneri</name>
    <name type="common">Nematode worm</name>
    <dbReference type="NCBI Taxonomy" id="135651"/>
    <lineage>
        <taxon>Eukaryota</taxon>
        <taxon>Metazoa</taxon>
        <taxon>Ecdysozoa</taxon>
        <taxon>Nematoda</taxon>
        <taxon>Chromadorea</taxon>
        <taxon>Rhabditida</taxon>
        <taxon>Rhabditina</taxon>
        <taxon>Rhabditomorpha</taxon>
        <taxon>Rhabditoidea</taxon>
        <taxon>Rhabditidae</taxon>
        <taxon>Peloderinae</taxon>
        <taxon>Caenorhabditis</taxon>
    </lineage>
</organism>
<dbReference type="PANTHER" id="PTHR46585:SF1">
    <property type="entry name" value="CHROMO DOMAIN-CONTAINING PROTEIN"/>
    <property type="match status" value="1"/>
</dbReference>
<dbReference type="InterPro" id="IPR012337">
    <property type="entry name" value="RNaseH-like_sf"/>
</dbReference>
<evidence type="ECO:0000259" key="2">
    <source>
        <dbReference type="PROSITE" id="PS50994"/>
    </source>
</evidence>
<dbReference type="OMA" id="RMDNENA"/>
<feature type="compositionally biased region" description="Basic and acidic residues" evidence="1">
    <location>
        <begin position="281"/>
        <end position="320"/>
    </location>
</feature>
<sequence length="779" mass="90454">MKLAWQSTILVVGPSGQGKSTLARKIVDQRNTIFDADSKICFWYYDTFESVPDSMKNRKDIMLREGLPNLEELKKYKKDQAMIVIDDLMTKIDQNSGMERLVSVLAHHYNMTVMFLLHTIFYSKVIRNLRLQTKFAIVIIFSRIKLLMSSSQNNWNLDVFKEIVALSSTSDENARIALINALPDETLICLVEMVYNILNGSMKLSKPHIQRLKPHSEDLRHLSNIRNIDEARSFLVQTEHEDLIANKKEDPIKKLLDTPMENDVKLAHLQDQLTKLIKRRMDNENAEKTQVPEKVSKYDEDKGKAEEEVKKDEEEKKDDILTPNVQTQTPPQITAEEAKKKLKKHFNLHPDHFRTDTKSGDFFVRDLKIDEHEDLIANKKEDPIKKLLDTPMENDVKLAHLQDQLTKLIKRRMDNENAEKTQVPEKVSKYEEDKGKEEEEEKKDEEKKDDILTPKFSFTPTLDSFTTPTHRGYPPASPLSSTISPSIQTQTPLRITAEEAKKKLKKHFNLHPDHFRTDTKSGDFFVRDLKIDGYTINRILDDFTNVNPISTNTPGLKAISMHLKETDFPEEYILNPKRKYSTRANIFELLEKLYHDPKSGFRGVSTLYNQARKLNPKIKREHVLAYLHSNETYTRHFPKAQNVQHNPWVADGPNTFHMADLAMLDKLKTRNKGFSYILVVVDVFSRYVFARPLKNKKCQTVTEAYKDILLSTRRIPSCLYTDKGTEFTGRIFREFLASLNIVFRNPKNTNVKACYAENAIMRIKNKLEKWFTTSKSLYG</sequence>
<feature type="compositionally biased region" description="Polar residues" evidence="1">
    <location>
        <begin position="456"/>
        <end position="469"/>
    </location>
</feature>
<accession>G0PM19</accession>